<accession>A0A066RSC5</accession>
<dbReference type="EMBL" id="JMIB01000003">
    <property type="protein sequence ID" value="KDM93355.1"/>
    <property type="molecule type" value="Genomic_DNA"/>
</dbReference>
<name>A0A066RSC5_9GAMM</name>
<evidence type="ECO:0000256" key="1">
    <source>
        <dbReference type="ARBA" id="ARBA00000799"/>
    </source>
</evidence>
<reference evidence="7 8" key="1">
    <citation type="submission" date="2014-04" db="EMBL/GenBank/DDBJ databases">
        <title>Draft genome sequence of Photobacterium halotolerans S2753: a solonamide, ngercheumicin and holomycin producer.</title>
        <authorList>
            <person name="Machado H.R."/>
            <person name="Gram L."/>
        </authorList>
    </citation>
    <scope>NUCLEOTIDE SEQUENCE [LARGE SCALE GENOMIC DNA]</scope>
    <source>
        <strain evidence="7 8">S2753</strain>
    </source>
</reference>
<comment type="similarity">
    <text evidence="2 5">Belongs to the isochorismate synthase family.</text>
</comment>
<evidence type="ECO:0000256" key="3">
    <source>
        <dbReference type="ARBA" id="ARBA00022842"/>
    </source>
</evidence>
<evidence type="ECO:0000256" key="4">
    <source>
        <dbReference type="ARBA" id="ARBA00023235"/>
    </source>
</evidence>
<dbReference type="InterPro" id="IPR005801">
    <property type="entry name" value="ADC_synthase"/>
</dbReference>
<dbReference type="InterPro" id="IPR015890">
    <property type="entry name" value="Chorismate_C"/>
</dbReference>
<comment type="pathway">
    <text evidence="5">Quinol/quinone metabolism; 1,4-dihydroxy-2-naphthoate biosynthesis; 1,4-dihydroxy-2-naphthoate from chorismate: step 1/7.</text>
</comment>
<dbReference type="NCBIfam" id="TIGR00543">
    <property type="entry name" value="isochor_syn"/>
    <property type="match status" value="1"/>
</dbReference>
<dbReference type="InterPro" id="IPR044250">
    <property type="entry name" value="MenF-like"/>
</dbReference>
<keyword evidence="4 5" id="KW-0413">Isomerase</keyword>
<dbReference type="Gene3D" id="3.60.120.10">
    <property type="entry name" value="Anthranilate synthase"/>
    <property type="match status" value="1"/>
</dbReference>
<evidence type="ECO:0000259" key="6">
    <source>
        <dbReference type="Pfam" id="PF00425"/>
    </source>
</evidence>
<gene>
    <name evidence="5" type="primary">menF</name>
    <name evidence="7" type="ORF">EA58_01725</name>
</gene>
<sequence length="443" mass="49582">MFHFCQAMATLIERIKRAAEGVVRLVEPLNDQPLTGTSVNPCIDWFDAQPVYPKLYWQSRDGYEEVVALGQQVTFSDPMPAYAILQDDQRIWGCRAFDGQADNCDTAKSSFFFLPHLELIRTGEYWSLAVNLHAGKETVIKVLQQLISEYLPVSPITSGIVSVRHTPTKDGWHTLVKGALNDIQAQLMDKVVLARQTTVTFDSACTAAQVLKASQQENRHSFHFLLALDARRAFLGSTPERLYRREGRRLQTEALAGTIGRGTNGAHDQRLGRWLCLDAKNLQENQYVVDDILERIRPYTDSVTVDESVSLVRLRQVQHLKRHISGVLQPDVCGAKLLHALQPTAAVAGLPRQQAMQFILNHEPFERGWYAGSLGYVSLPKAEFCVALRSAYLMDEKLQLYAGAGIVQGSDPASEWQEVDKKMSTLLSLFTDVRSDLPVSEVA</sequence>
<protein>
    <recommendedName>
        <fullName evidence="5">Isochorismate synthase MenF</fullName>
        <ecNumber evidence="5">5.4.4.2</ecNumber>
    </recommendedName>
    <alternativeName>
        <fullName evidence="5">Isochorismate mutase</fullName>
    </alternativeName>
</protein>
<comment type="cofactor">
    <cofactor evidence="5">
        <name>Mg(2+)</name>
        <dbReference type="ChEBI" id="CHEBI:18420"/>
    </cofactor>
</comment>
<comment type="pathway">
    <text evidence="5">Quinol/quinone metabolism; menaquinone biosynthesis.</text>
</comment>
<dbReference type="GO" id="GO:0008909">
    <property type="term" value="F:isochorismate synthase activity"/>
    <property type="evidence" value="ECO:0007669"/>
    <property type="project" value="UniProtKB-UniRule"/>
</dbReference>
<evidence type="ECO:0000313" key="8">
    <source>
        <dbReference type="Proteomes" id="UP000027192"/>
    </source>
</evidence>
<keyword evidence="5" id="KW-0474">Menaquinone biosynthesis</keyword>
<dbReference type="SUPFAM" id="SSF56322">
    <property type="entry name" value="ADC synthase"/>
    <property type="match status" value="1"/>
</dbReference>
<comment type="catalytic activity">
    <reaction evidence="1 5">
        <text>chorismate = isochorismate</text>
        <dbReference type="Rhea" id="RHEA:18985"/>
        <dbReference type="ChEBI" id="CHEBI:29748"/>
        <dbReference type="ChEBI" id="CHEBI:29780"/>
        <dbReference type="EC" id="5.4.4.2"/>
    </reaction>
</comment>
<feature type="binding site" evidence="5">
    <location>
        <position position="284"/>
    </location>
    <ligand>
        <name>Mg(2+)</name>
        <dbReference type="ChEBI" id="CHEBI:18420"/>
    </ligand>
</feature>
<feature type="binding site" evidence="5">
    <location>
        <position position="418"/>
    </location>
    <ligand>
        <name>Mg(2+)</name>
        <dbReference type="ChEBI" id="CHEBI:18420"/>
    </ligand>
</feature>
<dbReference type="UniPathway" id="UPA00079"/>
<dbReference type="STRING" id="1654360.EA58_01725"/>
<dbReference type="InterPro" id="IPR034681">
    <property type="entry name" value="MenF"/>
</dbReference>
<dbReference type="UniPathway" id="UPA01057">
    <property type="reaction ID" value="UER00163"/>
</dbReference>
<dbReference type="AlphaFoldDB" id="A0A066RSC5"/>
<evidence type="ECO:0000313" key="7">
    <source>
        <dbReference type="EMBL" id="KDM93355.1"/>
    </source>
</evidence>
<feature type="domain" description="Chorismate-utilising enzyme C-terminal" evidence="6">
    <location>
        <begin position="169"/>
        <end position="422"/>
    </location>
</feature>
<organism evidence="7 8">
    <name type="scientific">Photobacterium galatheae</name>
    <dbReference type="NCBI Taxonomy" id="1654360"/>
    <lineage>
        <taxon>Bacteria</taxon>
        <taxon>Pseudomonadati</taxon>
        <taxon>Pseudomonadota</taxon>
        <taxon>Gammaproteobacteria</taxon>
        <taxon>Vibrionales</taxon>
        <taxon>Vibrionaceae</taxon>
        <taxon>Photobacterium</taxon>
    </lineage>
</organism>
<dbReference type="InterPro" id="IPR004561">
    <property type="entry name" value="IsoChor_synthase"/>
</dbReference>
<dbReference type="EC" id="5.4.4.2" evidence="5"/>
<proteinExistence type="inferred from homology"/>
<comment type="function">
    <text evidence="5">Catalyzes the conversion of chorismate to isochorismate.</text>
</comment>
<keyword evidence="5" id="KW-0479">Metal-binding</keyword>
<evidence type="ECO:0000256" key="5">
    <source>
        <dbReference type="HAMAP-Rule" id="MF_01935"/>
    </source>
</evidence>
<keyword evidence="8" id="KW-1185">Reference proteome</keyword>
<dbReference type="HAMAP" id="MF_01935">
    <property type="entry name" value="MenF"/>
    <property type="match status" value="1"/>
</dbReference>
<dbReference type="Proteomes" id="UP000027192">
    <property type="component" value="Unassembled WGS sequence"/>
</dbReference>
<comment type="caution">
    <text evidence="7">The sequence shown here is derived from an EMBL/GenBank/DDBJ whole genome shotgun (WGS) entry which is preliminary data.</text>
</comment>
<feature type="active site" description="Proton acceptor" evidence="5">
    <location>
        <position position="190"/>
    </location>
</feature>
<dbReference type="GO" id="GO:0000287">
    <property type="term" value="F:magnesium ion binding"/>
    <property type="evidence" value="ECO:0007669"/>
    <property type="project" value="UniProtKB-UniRule"/>
</dbReference>
<feature type="active site" description="Proton donor" evidence="5">
    <location>
        <position position="240"/>
    </location>
</feature>
<dbReference type="GO" id="GO:0009234">
    <property type="term" value="P:menaquinone biosynthetic process"/>
    <property type="evidence" value="ECO:0007669"/>
    <property type="project" value="UniProtKB-UniRule"/>
</dbReference>
<dbReference type="OrthoDB" id="9806579at2"/>
<dbReference type="PANTHER" id="PTHR47253:SF4">
    <property type="entry name" value="ISOCHORISMATE SYNTHASE 2, CHLOROPLASTIC"/>
    <property type="match status" value="1"/>
</dbReference>
<dbReference type="PANTHER" id="PTHR47253">
    <property type="match status" value="1"/>
</dbReference>
<evidence type="ECO:0000256" key="2">
    <source>
        <dbReference type="ARBA" id="ARBA00005297"/>
    </source>
</evidence>
<dbReference type="Pfam" id="PF00425">
    <property type="entry name" value="Chorismate_bind"/>
    <property type="match status" value="1"/>
</dbReference>
<keyword evidence="3 5" id="KW-0460">Magnesium</keyword>